<dbReference type="Gene3D" id="3.80.10.10">
    <property type="entry name" value="Ribonuclease Inhibitor"/>
    <property type="match status" value="1"/>
</dbReference>
<dbReference type="InterPro" id="IPR041267">
    <property type="entry name" value="NLRP_HD2"/>
</dbReference>
<dbReference type="InterPro" id="IPR001611">
    <property type="entry name" value="Leu-rich_rpt"/>
</dbReference>
<dbReference type="GO" id="GO:0005737">
    <property type="term" value="C:cytoplasm"/>
    <property type="evidence" value="ECO:0007669"/>
    <property type="project" value="UniProtKB-SubCell"/>
</dbReference>
<reference evidence="9" key="1">
    <citation type="submission" date="2025-08" db="UniProtKB">
        <authorList>
            <consortium name="Ensembl"/>
        </authorList>
    </citation>
    <scope>IDENTIFICATION</scope>
</reference>
<feature type="region of interest" description="Disordered" evidence="7">
    <location>
        <begin position="1"/>
        <end position="71"/>
    </location>
</feature>
<dbReference type="Gene3D" id="3.40.50.300">
    <property type="entry name" value="P-loop containing nucleotide triphosphate hydrolases"/>
    <property type="match status" value="1"/>
</dbReference>
<protein>
    <recommendedName>
        <fullName evidence="8">FISNA domain-containing protein</fullName>
    </recommendedName>
</protein>
<evidence type="ECO:0000256" key="1">
    <source>
        <dbReference type="ARBA" id="ARBA00004496"/>
    </source>
</evidence>
<evidence type="ECO:0000256" key="3">
    <source>
        <dbReference type="ARBA" id="ARBA00022614"/>
    </source>
</evidence>
<sequence length="765" mass="87288">MDDTQTPRDKDFSPGCSSVDWKRSEAEPSCVFMKSDESTDHPQQFSSVHQKKSDPEPSCVSMKRDKSMHHPFNFKSEDTRLILQHRSDVRKPVCEKYDHPMNQPQDSTYPDVSHEVLNIFRSNMMKKFGRLYKGTATQKNPTLLNDIYTELYITESESGEISNEHEVRQIETQSRSAAAEDTAIKCNDIFRPLPGQDKAIRTVLTKGVTGIGKTGSVQKFILDWAEGKENQDVQLIFPLSFREINLMKEKKLSLSDLLHVVFPETKEIEISNDEYKVLFIFDGLDECRLSLDFKSKVKLCNISESASKHEKDYEKKVKDEDMILKLGKLAFQQLVKGNLIFYEQDLNECGIELTEASVYSGLCSQIFREELGLYQGKVFCFVHLSIQEHLAALYVHFFWTNHNRNVFELITKQSLRSKIKKQFQLSSSEHVSLSELHQRAVKEALQSKNGHLDLFLRFLLGLSVESHQILLQRIMKLKSSSSDRNEKTVEYIRKKIRTIDSPEKSINLFHCLNELGDRSLVEEIQQYLKSGTIKETKLSSSQWSAVVFVLLTSEEKLNEFRLDKFVKGMNNSENIKVLQKLLPVIKESRSVQLIYCGITYEGCAALASALRSNPAHLRHLDLSWNKLGDSVKLLSDVIQSPYCKLKKLRLYNCGVTDEGCAALASALSSNPSHLRELSLTWNELGDSVKLLSDVLQNPHCKLEKLWLYNCGVKDEGCAALASALRSNPSHLRELDLSGNSLGKSEMKLLSDLKDDTHYKLQTLDY</sequence>
<dbReference type="SMART" id="SM00368">
    <property type="entry name" value="LRR_RI"/>
    <property type="match status" value="6"/>
</dbReference>
<dbReference type="InterPro" id="IPR007111">
    <property type="entry name" value="NACHT_NTPase"/>
</dbReference>
<organism evidence="9 10">
    <name type="scientific">Cyprinus carpio</name>
    <name type="common">Common carp</name>
    <dbReference type="NCBI Taxonomy" id="7962"/>
    <lineage>
        <taxon>Eukaryota</taxon>
        <taxon>Metazoa</taxon>
        <taxon>Chordata</taxon>
        <taxon>Craniata</taxon>
        <taxon>Vertebrata</taxon>
        <taxon>Euteleostomi</taxon>
        <taxon>Actinopterygii</taxon>
        <taxon>Neopterygii</taxon>
        <taxon>Teleostei</taxon>
        <taxon>Ostariophysi</taxon>
        <taxon>Cypriniformes</taxon>
        <taxon>Cyprinidae</taxon>
        <taxon>Cyprininae</taxon>
        <taxon>Cyprinus</taxon>
    </lineage>
</organism>
<dbReference type="Ensembl" id="ENSCCRT00020116884.1">
    <property type="protein sequence ID" value="ENSCCRP00020106998.1"/>
    <property type="gene ID" value="ENSCCRG00020048799.1"/>
</dbReference>
<dbReference type="InterPro" id="IPR027417">
    <property type="entry name" value="P-loop_NTPase"/>
</dbReference>
<dbReference type="GO" id="GO:0005524">
    <property type="term" value="F:ATP binding"/>
    <property type="evidence" value="ECO:0007669"/>
    <property type="project" value="UniProtKB-KW"/>
</dbReference>
<accession>A0A8C2KCY1</accession>
<evidence type="ECO:0000313" key="10">
    <source>
        <dbReference type="Proteomes" id="UP000694701"/>
    </source>
</evidence>
<dbReference type="FunFam" id="3.80.10.10:FF:000782">
    <property type="entry name" value="Si:ch211-196h16.4"/>
    <property type="match status" value="1"/>
</dbReference>
<dbReference type="Pfam" id="PF13516">
    <property type="entry name" value="LRR_6"/>
    <property type="match status" value="4"/>
</dbReference>
<evidence type="ECO:0000256" key="7">
    <source>
        <dbReference type="SAM" id="MobiDB-lite"/>
    </source>
</evidence>
<evidence type="ECO:0000256" key="5">
    <source>
        <dbReference type="ARBA" id="ARBA00022741"/>
    </source>
</evidence>
<keyword evidence="5" id="KW-0547">Nucleotide-binding</keyword>
<evidence type="ECO:0000313" key="9">
    <source>
        <dbReference type="Ensembl" id="ENSCCRP00020106998.1"/>
    </source>
</evidence>
<proteinExistence type="predicted"/>
<dbReference type="Proteomes" id="UP000694701">
    <property type="component" value="Unplaced"/>
</dbReference>
<dbReference type="AlphaFoldDB" id="A0A8C2KCY1"/>
<comment type="subcellular location">
    <subcellularLocation>
        <location evidence="1">Cytoplasm</location>
    </subcellularLocation>
</comment>
<keyword evidence="2" id="KW-0963">Cytoplasm</keyword>
<dbReference type="FunFam" id="3.40.50.300:FF:000210">
    <property type="entry name" value="Si:dkey-16p6.1"/>
    <property type="match status" value="1"/>
</dbReference>
<keyword evidence="3" id="KW-0433">Leucine-rich repeat</keyword>
<dbReference type="Pfam" id="PF17779">
    <property type="entry name" value="WHD_NOD2"/>
    <property type="match status" value="1"/>
</dbReference>
<evidence type="ECO:0000256" key="6">
    <source>
        <dbReference type="ARBA" id="ARBA00022840"/>
    </source>
</evidence>
<evidence type="ECO:0000256" key="4">
    <source>
        <dbReference type="ARBA" id="ARBA00022737"/>
    </source>
</evidence>
<keyword evidence="4" id="KW-0677">Repeat</keyword>
<dbReference type="PANTHER" id="PTHR24106">
    <property type="entry name" value="NACHT, LRR AND CARD DOMAINS-CONTAINING"/>
    <property type="match status" value="1"/>
</dbReference>
<feature type="domain" description="FISNA" evidence="8">
    <location>
        <begin position="119"/>
        <end position="191"/>
    </location>
</feature>
<feature type="compositionally biased region" description="Basic and acidic residues" evidence="7">
    <location>
        <begin position="1"/>
        <end position="12"/>
    </location>
</feature>
<dbReference type="SMART" id="SM01288">
    <property type="entry name" value="FISNA"/>
    <property type="match status" value="1"/>
</dbReference>
<dbReference type="Pfam" id="PF05729">
    <property type="entry name" value="NACHT"/>
    <property type="match status" value="1"/>
</dbReference>
<name>A0A8C2KCY1_CYPCA</name>
<keyword evidence="6" id="KW-0067">ATP-binding</keyword>
<dbReference type="InterPro" id="IPR041075">
    <property type="entry name" value="NOD1/2_WH"/>
</dbReference>
<dbReference type="Pfam" id="PF17776">
    <property type="entry name" value="NLRC4_HD2"/>
    <property type="match status" value="1"/>
</dbReference>
<dbReference type="InterPro" id="IPR029495">
    <property type="entry name" value="NACHT-assoc"/>
</dbReference>
<dbReference type="SUPFAM" id="SSF52047">
    <property type="entry name" value="RNI-like"/>
    <property type="match status" value="1"/>
</dbReference>
<evidence type="ECO:0000256" key="2">
    <source>
        <dbReference type="ARBA" id="ARBA00022490"/>
    </source>
</evidence>
<dbReference type="Pfam" id="PF14484">
    <property type="entry name" value="FISNA"/>
    <property type="match status" value="1"/>
</dbReference>
<evidence type="ECO:0000259" key="8">
    <source>
        <dbReference type="SMART" id="SM01288"/>
    </source>
</evidence>
<dbReference type="InterPro" id="IPR051261">
    <property type="entry name" value="NLR"/>
</dbReference>
<dbReference type="InterPro" id="IPR032675">
    <property type="entry name" value="LRR_dom_sf"/>
</dbReference>